<evidence type="ECO:0000313" key="7">
    <source>
        <dbReference type="EMBL" id="KAL2523769.1"/>
    </source>
</evidence>
<keyword evidence="5" id="KW-0408">Iron</keyword>
<dbReference type="Gene3D" id="1.10.630.10">
    <property type="entry name" value="Cytochrome P450"/>
    <property type="match status" value="1"/>
</dbReference>
<keyword evidence="2" id="KW-0349">Heme</keyword>
<dbReference type="Proteomes" id="UP001604336">
    <property type="component" value="Unassembled WGS sequence"/>
</dbReference>
<keyword evidence="8" id="KW-1185">Reference proteome</keyword>
<evidence type="ECO:0000313" key="8">
    <source>
        <dbReference type="Proteomes" id="UP001604336"/>
    </source>
</evidence>
<evidence type="ECO:0000256" key="1">
    <source>
        <dbReference type="ARBA" id="ARBA00010617"/>
    </source>
</evidence>
<keyword evidence="3" id="KW-0479">Metal-binding</keyword>
<name>A0ABD1UFH0_9LAMI</name>
<comment type="caution">
    <text evidence="7">The sequence shown here is derived from an EMBL/GenBank/DDBJ whole genome shotgun (WGS) entry which is preliminary data.</text>
</comment>
<dbReference type="PANTHER" id="PTHR47955">
    <property type="entry name" value="CYTOCHROME P450 FAMILY 71 PROTEIN"/>
    <property type="match status" value="1"/>
</dbReference>
<feature type="chain" id="PRO_5044817762" evidence="6">
    <location>
        <begin position="20"/>
        <end position="106"/>
    </location>
</feature>
<evidence type="ECO:0000256" key="2">
    <source>
        <dbReference type="ARBA" id="ARBA00022617"/>
    </source>
</evidence>
<gene>
    <name evidence="7" type="ORF">Adt_08823</name>
</gene>
<keyword evidence="6" id="KW-0732">Signal</keyword>
<accession>A0ABD1UFH0</accession>
<reference evidence="8" key="1">
    <citation type="submission" date="2024-07" db="EMBL/GenBank/DDBJ databases">
        <title>Two chromosome-level genome assemblies of Korean endemic species Abeliophyllum distichum and Forsythia ovata (Oleaceae).</title>
        <authorList>
            <person name="Jang H."/>
        </authorList>
    </citation>
    <scope>NUCLEOTIDE SEQUENCE [LARGE SCALE GENOMIC DNA]</scope>
</reference>
<feature type="signal peptide" evidence="6">
    <location>
        <begin position="1"/>
        <end position="19"/>
    </location>
</feature>
<dbReference type="EMBL" id="JBFOLK010000003">
    <property type="protein sequence ID" value="KAL2523769.1"/>
    <property type="molecule type" value="Genomic_DNA"/>
</dbReference>
<dbReference type="GO" id="GO:0046872">
    <property type="term" value="F:metal ion binding"/>
    <property type="evidence" value="ECO:0007669"/>
    <property type="project" value="UniProtKB-KW"/>
</dbReference>
<proteinExistence type="inferred from homology"/>
<evidence type="ECO:0000256" key="3">
    <source>
        <dbReference type="ARBA" id="ARBA00022723"/>
    </source>
</evidence>
<evidence type="ECO:0000256" key="4">
    <source>
        <dbReference type="ARBA" id="ARBA00023002"/>
    </source>
</evidence>
<dbReference type="AlphaFoldDB" id="A0ABD1UFH0"/>
<sequence length="106" mass="11943">MSMLMLMLMLMLMPMKLETGFKANRSTMSLHSGPQKLRFIGCMHLFIGSPPHHAPRDLARKHGPLMPHGTCNSVKFLLLLTPTRTAKEVMQTLNTDFQSRPRVLAA</sequence>
<protein>
    <submittedName>
        <fullName evidence="7">Cytochrome</fullName>
    </submittedName>
</protein>
<dbReference type="GO" id="GO:0016491">
    <property type="term" value="F:oxidoreductase activity"/>
    <property type="evidence" value="ECO:0007669"/>
    <property type="project" value="UniProtKB-KW"/>
</dbReference>
<evidence type="ECO:0000256" key="6">
    <source>
        <dbReference type="SAM" id="SignalP"/>
    </source>
</evidence>
<organism evidence="7 8">
    <name type="scientific">Abeliophyllum distichum</name>
    <dbReference type="NCBI Taxonomy" id="126358"/>
    <lineage>
        <taxon>Eukaryota</taxon>
        <taxon>Viridiplantae</taxon>
        <taxon>Streptophyta</taxon>
        <taxon>Embryophyta</taxon>
        <taxon>Tracheophyta</taxon>
        <taxon>Spermatophyta</taxon>
        <taxon>Magnoliopsida</taxon>
        <taxon>eudicotyledons</taxon>
        <taxon>Gunneridae</taxon>
        <taxon>Pentapetalae</taxon>
        <taxon>asterids</taxon>
        <taxon>lamiids</taxon>
        <taxon>Lamiales</taxon>
        <taxon>Oleaceae</taxon>
        <taxon>Forsythieae</taxon>
        <taxon>Abeliophyllum</taxon>
    </lineage>
</organism>
<dbReference type="InterPro" id="IPR036396">
    <property type="entry name" value="Cyt_P450_sf"/>
</dbReference>
<evidence type="ECO:0000256" key="5">
    <source>
        <dbReference type="ARBA" id="ARBA00023004"/>
    </source>
</evidence>
<dbReference type="SUPFAM" id="SSF48264">
    <property type="entry name" value="Cytochrome P450"/>
    <property type="match status" value="1"/>
</dbReference>
<keyword evidence="4" id="KW-0560">Oxidoreductase</keyword>
<comment type="similarity">
    <text evidence="1">Belongs to the cytochrome P450 family.</text>
</comment>
<dbReference type="PANTHER" id="PTHR47955:SF8">
    <property type="entry name" value="CYTOCHROME P450 71D11-LIKE"/>
    <property type="match status" value="1"/>
</dbReference>